<evidence type="ECO:0000313" key="1">
    <source>
        <dbReference type="EMBL" id="WVZ13756.1"/>
    </source>
</evidence>
<gene>
    <name evidence="1" type="ORF">V8G54_011322</name>
</gene>
<dbReference type="Proteomes" id="UP001374535">
    <property type="component" value="Chromosome 4"/>
</dbReference>
<reference evidence="1 2" key="1">
    <citation type="journal article" date="2023" name="Life. Sci Alliance">
        <title>Evolutionary insights into 3D genome organization and epigenetic landscape of Vigna mungo.</title>
        <authorList>
            <person name="Junaid A."/>
            <person name="Singh B."/>
            <person name="Bhatia S."/>
        </authorList>
    </citation>
    <scope>NUCLEOTIDE SEQUENCE [LARGE SCALE GENOMIC DNA]</scope>
    <source>
        <strain evidence="1">Urdbean</strain>
    </source>
</reference>
<name>A0AAQ3S2T4_VIGMU</name>
<sequence>MHNVSLFKCTIDMLGCLLVLSMLVNCPVEFIGMVICFPGSLCCSTFLSSSSCRLANFLSSPFYLTKLSSFTYYWANFLKCPYARHLITKSNTTQLSIFLTSCS</sequence>
<protein>
    <submittedName>
        <fullName evidence="1">Uncharacterized protein</fullName>
    </submittedName>
</protein>
<dbReference type="AlphaFoldDB" id="A0AAQ3S2T4"/>
<keyword evidence="2" id="KW-1185">Reference proteome</keyword>
<dbReference type="EMBL" id="CP144697">
    <property type="protein sequence ID" value="WVZ13756.1"/>
    <property type="molecule type" value="Genomic_DNA"/>
</dbReference>
<organism evidence="1 2">
    <name type="scientific">Vigna mungo</name>
    <name type="common">Black gram</name>
    <name type="synonym">Phaseolus mungo</name>
    <dbReference type="NCBI Taxonomy" id="3915"/>
    <lineage>
        <taxon>Eukaryota</taxon>
        <taxon>Viridiplantae</taxon>
        <taxon>Streptophyta</taxon>
        <taxon>Embryophyta</taxon>
        <taxon>Tracheophyta</taxon>
        <taxon>Spermatophyta</taxon>
        <taxon>Magnoliopsida</taxon>
        <taxon>eudicotyledons</taxon>
        <taxon>Gunneridae</taxon>
        <taxon>Pentapetalae</taxon>
        <taxon>rosids</taxon>
        <taxon>fabids</taxon>
        <taxon>Fabales</taxon>
        <taxon>Fabaceae</taxon>
        <taxon>Papilionoideae</taxon>
        <taxon>50 kb inversion clade</taxon>
        <taxon>NPAAA clade</taxon>
        <taxon>indigoferoid/millettioid clade</taxon>
        <taxon>Phaseoleae</taxon>
        <taxon>Vigna</taxon>
    </lineage>
</organism>
<evidence type="ECO:0000313" key="2">
    <source>
        <dbReference type="Proteomes" id="UP001374535"/>
    </source>
</evidence>
<proteinExistence type="predicted"/>
<accession>A0AAQ3S2T4</accession>